<dbReference type="InterPro" id="IPR029071">
    <property type="entry name" value="Ubiquitin-like_domsf"/>
</dbReference>
<dbReference type="InterPro" id="IPR000089">
    <property type="entry name" value="Biotin_lipoyl"/>
</dbReference>
<dbReference type="SUPFAM" id="SSF56059">
    <property type="entry name" value="Glutathione synthetase ATP-binding domain-like"/>
    <property type="match status" value="1"/>
</dbReference>
<dbReference type="PROSITE" id="PS50200">
    <property type="entry name" value="RA"/>
    <property type="match status" value="2"/>
</dbReference>
<feature type="compositionally biased region" description="Basic and acidic residues" evidence="8">
    <location>
        <begin position="1444"/>
        <end position="1462"/>
    </location>
</feature>
<feature type="region of interest" description="Disordered" evidence="8">
    <location>
        <begin position="1878"/>
        <end position="1897"/>
    </location>
</feature>
<reference evidence="14 15" key="1">
    <citation type="submission" date="2021-04" db="EMBL/GenBank/DDBJ databases">
        <authorList>
            <person name="Bliznina A."/>
        </authorList>
    </citation>
    <scope>NUCLEOTIDE SEQUENCE [LARGE SCALE GENOMIC DNA]</scope>
</reference>
<dbReference type="InterPro" id="IPR011053">
    <property type="entry name" value="Single_hybrid_motif"/>
</dbReference>
<dbReference type="InterPro" id="IPR011764">
    <property type="entry name" value="Biotin_carboxylation_dom"/>
</dbReference>
<evidence type="ECO:0000256" key="1">
    <source>
        <dbReference type="ARBA" id="ARBA00001953"/>
    </source>
</evidence>
<dbReference type="CDD" id="cd01782">
    <property type="entry name" value="RA1_Afadin"/>
    <property type="match status" value="1"/>
</dbReference>
<dbReference type="InterPro" id="IPR000159">
    <property type="entry name" value="RA_dom"/>
</dbReference>
<evidence type="ECO:0000256" key="7">
    <source>
        <dbReference type="PROSITE-ProRule" id="PRU00409"/>
    </source>
</evidence>
<gene>
    <name evidence="14" type="ORF">OKIOD_LOCUS2260</name>
</gene>
<dbReference type="SUPFAM" id="SSF51246">
    <property type="entry name" value="Rudiment single hybrid motif"/>
    <property type="match status" value="1"/>
</dbReference>
<evidence type="ECO:0000313" key="15">
    <source>
        <dbReference type="Proteomes" id="UP001158576"/>
    </source>
</evidence>
<dbReference type="PROSITE" id="PS51126">
    <property type="entry name" value="DILUTE"/>
    <property type="match status" value="1"/>
</dbReference>
<dbReference type="Proteomes" id="UP001158576">
    <property type="component" value="Chromosome PAR"/>
</dbReference>
<dbReference type="InterPro" id="IPR015422">
    <property type="entry name" value="PyrdxlP-dep_Trfase_small"/>
</dbReference>
<dbReference type="SUPFAM" id="SSF50156">
    <property type="entry name" value="PDZ domain-like"/>
    <property type="match status" value="1"/>
</dbReference>
<dbReference type="PROSITE" id="PS50975">
    <property type="entry name" value="ATP_GRASP"/>
    <property type="match status" value="1"/>
</dbReference>
<dbReference type="InterPro" id="IPR000192">
    <property type="entry name" value="Aminotrans_V_dom"/>
</dbReference>
<feature type="domain" description="ATP-grasp" evidence="11">
    <location>
        <begin position="151"/>
        <end position="348"/>
    </location>
</feature>
<dbReference type="PROSITE" id="PS50979">
    <property type="entry name" value="BC"/>
    <property type="match status" value="1"/>
</dbReference>
<dbReference type="Pfam" id="PF00364">
    <property type="entry name" value="Biotin_lipoyl"/>
    <property type="match status" value="1"/>
</dbReference>
<keyword evidence="4 7" id="KW-0067">ATP-binding</keyword>
<dbReference type="Gene3D" id="2.30.42.10">
    <property type="match status" value="1"/>
</dbReference>
<evidence type="ECO:0000256" key="6">
    <source>
        <dbReference type="ARBA" id="ARBA00023267"/>
    </source>
</evidence>
<evidence type="ECO:0000259" key="11">
    <source>
        <dbReference type="PROSITE" id="PS50975"/>
    </source>
</evidence>
<evidence type="ECO:0000256" key="4">
    <source>
        <dbReference type="ARBA" id="ARBA00022840"/>
    </source>
</evidence>
<keyword evidence="15" id="KW-1185">Reference proteome</keyword>
<feature type="domain" description="Lipoyl-binding" evidence="10">
    <location>
        <begin position="616"/>
        <end position="691"/>
    </location>
</feature>
<dbReference type="Pfam" id="PF00788">
    <property type="entry name" value="RA"/>
    <property type="match status" value="2"/>
</dbReference>
<dbReference type="NCBIfam" id="NF006367">
    <property type="entry name" value="PRK08591.1"/>
    <property type="match status" value="1"/>
</dbReference>
<evidence type="ECO:0000313" key="14">
    <source>
        <dbReference type="EMBL" id="CAG5084652.1"/>
    </source>
</evidence>
<feature type="domain" description="Dilute" evidence="13">
    <location>
        <begin position="1542"/>
        <end position="1796"/>
    </location>
</feature>
<dbReference type="InterPro" id="IPR041265">
    <property type="entry name" value="PCC_BT"/>
</dbReference>
<dbReference type="PROSITE" id="PS00867">
    <property type="entry name" value="CPSASE_2"/>
    <property type="match status" value="1"/>
</dbReference>
<dbReference type="EMBL" id="OU015568">
    <property type="protein sequence ID" value="CAG5084652.1"/>
    <property type="molecule type" value="Genomic_DNA"/>
</dbReference>
<dbReference type="Pfam" id="PF02785">
    <property type="entry name" value="Biotin_carb_C"/>
    <property type="match status" value="1"/>
</dbReference>
<protein>
    <submittedName>
        <fullName evidence="14">Oidioi.mRNA.OKI2018_I69.PAR.g10702.t1.cds</fullName>
    </submittedName>
</protein>
<dbReference type="Gene3D" id="1.10.260.50">
    <property type="match status" value="1"/>
</dbReference>
<proteinExistence type="predicted"/>
<dbReference type="SUPFAM" id="SSF54236">
    <property type="entry name" value="Ubiquitin-like"/>
    <property type="match status" value="2"/>
</dbReference>
<evidence type="ECO:0000256" key="5">
    <source>
        <dbReference type="ARBA" id="ARBA00023098"/>
    </source>
</evidence>
<keyword evidence="3 7" id="KW-0547">Nucleotide-binding</keyword>
<dbReference type="CDD" id="cd06850">
    <property type="entry name" value="biotinyl_domain"/>
    <property type="match status" value="1"/>
</dbReference>
<evidence type="ECO:0000259" key="13">
    <source>
        <dbReference type="PROSITE" id="PS51126"/>
    </source>
</evidence>
<feature type="domain" description="Ras-associating" evidence="9">
    <location>
        <begin position="1172"/>
        <end position="1248"/>
    </location>
</feature>
<feature type="domain" description="Biotin carboxylation" evidence="12">
    <location>
        <begin position="32"/>
        <end position="479"/>
    </location>
</feature>
<dbReference type="InterPro" id="IPR050856">
    <property type="entry name" value="Biotin_carboxylase_complex"/>
</dbReference>
<dbReference type="InterPro" id="IPR015424">
    <property type="entry name" value="PyrdxlP-dep_Trfase"/>
</dbReference>
<dbReference type="InterPro" id="IPR011761">
    <property type="entry name" value="ATP-grasp"/>
</dbReference>
<feature type="region of interest" description="Disordered" evidence="8">
    <location>
        <begin position="1444"/>
        <end position="1464"/>
    </location>
</feature>
<dbReference type="InterPro" id="IPR016185">
    <property type="entry name" value="PreATP-grasp_dom_sf"/>
</dbReference>
<evidence type="ECO:0000259" key="12">
    <source>
        <dbReference type="PROSITE" id="PS50979"/>
    </source>
</evidence>
<evidence type="ECO:0000259" key="9">
    <source>
        <dbReference type="PROSITE" id="PS50200"/>
    </source>
</evidence>
<dbReference type="PROSITE" id="PS00866">
    <property type="entry name" value="CPSASE_1"/>
    <property type="match status" value="1"/>
</dbReference>
<comment type="cofactor">
    <cofactor evidence="1">
        <name>biotin</name>
        <dbReference type="ChEBI" id="CHEBI:57586"/>
    </cofactor>
</comment>
<dbReference type="Gene3D" id="3.30.470.20">
    <property type="entry name" value="ATP-grasp fold, B domain"/>
    <property type="match status" value="1"/>
</dbReference>
<dbReference type="PANTHER" id="PTHR18866:SF33">
    <property type="entry name" value="METHYLCROTONOYL-COA CARBOXYLASE SUBUNIT ALPHA, MITOCHONDRIAL-RELATED"/>
    <property type="match status" value="1"/>
</dbReference>
<dbReference type="SUPFAM" id="SSF53383">
    <property type="entry name" value="PLP-dependent transferases"/>
    <property type="match status" value="1"/>
</dbReference>
<feature type="compositionally biased region" description="Polar residues" evidence="8">
    <location>
        <begin position="1887"/>
        <end position="1897"/>
    </location>
</feature>
<dbReference type="SMART" id="SM00314">
    <property type="entry name" value="RA"/>
    <property type="match status" value="2"/>
</dbReference>
<evidence type="ECO:0000256" key="3">
    <source>
        <dbReference type="ARBA" id="ARBA00022741"/>
    </source>
</evidence>
<dbReference type="InterPro" id="IPR036034">
    <property type="entry name" value="PDZ_sf"/>
</dbReference>
<evidence type="ECO:0000256" key="8">
    <source>
        <dbReference type="SAM" id="MobiDB-lite"/>
    </source>
</evidence>
<evidence type="ECO:0000259" key="10">
    <source>
        <dbReference type="PROSITE" id="PS50968"/>
    </source>
</evidence>
<keyword evidence="2" id="KW-0436">Ligase</keyword>
<dbReference type="Pfam" id="PF01843">
    <property type="entry name" value="DIL"/>
    <property type="match status" value="1"/>
</dbReference>
<dbReference type="InterPro" id="IPR037977">
    <property type="entry name" value="CBD_Afadin"/>
</dbReference>
<organism evidence="14 15">
    <name type="scientific">Oikopleura dioica</name>
    <name type="common">Tunicate</name>
    <dbReference type="NCBI Taxonomy" id="34765"/>
    <lineage>
        <taxon>Eukaryota</taxon>
        <taxon>Metazoa</taxon>
        <taxon>Chordata</taxon>
        <taxon>Tunicata</taxon>
        <taxon>Appendicularia</taxon>
        <taxon>Copelata</taxon>
        <taxon>Oikopleuridae</taxon>
        <taxon>Oikopleura</taxon>
    </lineage>
</organism>
<dbReference type="InterPro" id="IPR011054">
    <property type="entry name" value="Rudment_hybrid_motif"/>
</dbReference>
<dbReference type="PROSITE" id="PS50968">
    <property type="entry name" value="BIOTINYL_LIPOYL"/>
    <property type="match status" value="1"/>
</dbReference>
<dbReference type="Pfam" id="PF02786">
    <property type="entry name" value="CPSase_L_D2"/>
    <property type="match status" value="1"/>
</dbReference>
<sequence length="1950" mass="218074">MFRKVNRLSARSAHNWQKDIYKTVTYDPNEPQFDKILVANRGEIACRVFKTAKEMGIKTVSVYSEADAQTVHANMADERVCVGPAPTNESYLRMDRIIEAIKKTGAQAVHPGYGFLSENADFATKLKENGITFIGPPNEAIIAMGDKIESKVVAEKAGVNVIPGFNGVVKDLDHALEISNDIGYPVMIKASAGGGGKGMRVAWNDDEAKEGYYLSKQEAASSFGDDRLLIEKFVDNPRHIELQILADKHGNVVYLNERECSVQRRNQKVVEEAPSVFVDPDLRARMGKQACDLARAVGYHSAGTVEFLVDSQKNFYFLEMNTRLQVEHPITECITGVDLVREMFRVAYGHPLSITQDDIKIHGWAVESRVYAEDPTKQFGLPSVGRLHRYQEPNELPGTRCDSGIKEGSEISIYYDAMISKLVTYADTREEALKRMEKALDSYVIRGVTHNASLLQEIIKHPNFLSGDITTNFLYEHYPEGFHGKQLTPEETTRVLSIASALYYTRLASRLNYTSSERHLIKRKPISSFSAIVNDTAANINVTESGNQLLISVDGADAVAYPSPNVSDSVIHFNDDIVQPIKLTNESITIQFEGSVFTISILPSKARELEKLMPEKPKEDLAGKLISPMPGTVISIDVAVGDMVAAGQTCAVVEAMKMQNALSVSRDGKVKAIHVASGEKVADGDLLIELEMSSVYLDYNATTPIDPEVVEAISKSLKEDWGNPSSGHELGLIARKKIEITREHLAKGIGAATSQIIFTSGGTEALNWAINSCCSQENNEHEEQCHVVTSALEHCAVLNPLKKLAPKCCQVDYVRPANGRFAVTSDQIIKQITNKTSLVAVMLANNETGAIQPAEKIGDEIFKLKENGHKVQYLVGNASQCFGKIPISVENIKCDYLVLAGHKFYGPRIGALYARDPSKLQPMLFGGGQERGLRPGTENTPMIVGLDANMNDLDARIEKWNETRLDMFAISKPNDSGDFFGVIRFYYKDQGEKVATKCIRVASNASTFDVIETLREKLRSDMRMLSPPNYSLYVAYPNKDAIKLQHNEYPLLVQLNWIKDNLDGRFVVNNESDNFSIHKTVGEIYINEPGSKRKSTKKSKKNAQKQDGIADVIFDEAKPSDFTRTISNPKFVVDKNRSKKRDKVAHEAKEIPIYTDICPGKYLVMTKAYPIDNVDEVVERALKKLNVSDDPENYLIAKCVIPVNSVLDHCPPRERGTFMEYDEKPLEIMNKWDRSRGTMVFVMQPPHLDDKNRPLKPHQMQGPQSPQVTTSNTITVLEGVKAGRHPKILEIISPGATAIVHEVLPNVTEVGYVPSTSKSFSQYIRLQRGLDIEQRHCVLANMEGIVTITPNDTDKGKTPVEVNGREIRETFMLENGVVIRLGRDTLLVFLDAHEDGQPSGISGQDLEQKIYTHFHREYGSSNAIQPLRVPRHGRSADQSIHALDQEPRPGLGFRHDDEHSDDAGYVQPIPDEPEYEQTPPTNYRTLLPAKIEYSMSTEDVLLDEILHAAQERPLQFRLSPSYTLYLLTRHHLVAGFNTPLIEKITHKLKQYIMSNNSDPGFLAFWMANSSELLNFLRQDRELSHTTEDYQEELAQTVQLAFKFLVHALEANLMDHMQAFFSTSSEDLPGEDGMDEIPMPRSQNSTMYDIIQMLNNAMSLLRRCRVNAALTIQLFSQLFHFVNMSLFNEVIDEDNAQHYCNRSWGNVIRLRLARVEAWAEKQGLELAAECHLARVNQAMHLLVIPKQSNHDVNEINSSCFKLNSIQLAALLESYRPEPGEQPIPHNLITNVVRLAESNADELAREDGRDVVLKEDPDLQLPFLLPEDGYTSDVLKGVPSGLYDFMEPLQAKGLCYFYANEDNTISWTIYFLEHEQDGYGTQDHHNPHQAGSSIRGSLNQEPEPVYEDIILEKKGGGLGLSIVSAKGATQHDYGIYIKSVVPGRVLKIVLET</sequence>
<dbReference type="InterPro" id="IPR005482">
    <property type="entry name" value="Biotin_COase_C"/>
</dbReference>
<dbReference type="SUPFAM" id="SSF49879">
    <property type="entry name" value="SMAD/FHA domain"/>
    <property type="match status" value="1"/>
</dbReference>
<keyword evidence="5" id="KW-0443">Lipid metabolism</keyword>
<dbReference type="Gene3D" id="2.40.50.100">
    <property type="match status" value="1"/>
</dbReference>
<dbReference type="SUPFAM" id="SSF52440">
    <property type="entry name" value="PreATP-grasp domain"/>
    <property type="match status" value="1"/>
</dbReference>
<dbReference type="Gene3D" id="3.90.1150.10">
    <property type="entry name" value="Aspartate Aminotransferase, domain 1"/>
    <property type="match status" value="1"/>
</dbReference>
<name>A0ABN7RRW4_OIKDI</name>
<dbReference type="InterPro" id="IPR002710">
    <property type="entry name" value="Dilute_dom"/>
</dbReference>
<evidence type="ECO:0000256" key="2">
    <source>
        <dbReference type="ARBA" id="ARBA00022598"/>
    </source>
</evidence>
<dbReference type="InterPro" id="IPR005479">
    <property type="entry name" value="CPAse_ATP-bd"/>
</dbReference>
<dbReference type="Gene3D" id="3.40.640.10">
    <property type="entry name" value="Type I PLP-dependent aspartate aminotransferase-like (Major domain)"/>
    <property type="match status" value="1"/>
</dbReference>
<dbReference type="SMART" id="SM00878">
    <property type="entry name" value="Biotin_carb_C"/>
    <property type="match status" value="1"/>
</dbReference>
<dbReference type="Gene3D" id="2.60.200.20">
    <property type="match status" value="1"/>
</dbReference>
<dbReference type="Pfam" id="PF18140">
    <property type="entry name" value="PCC_BT"/>
    <property type="match status" value="1"/>
</dbReference>
<dbReference type="PANTHER" id="PTHR18866">
    <property type="entry name" value="CARBOXYLASE:PYRUVATE/ACETYL-COA/PROPIONYL-COA CARBOXYLASE"/>
    <property type="match status" value="1"/>
</dbReference>
<dbReference type="Pfam" id="PF00289">
    <property type="entry name" value="Biotin_carb_N"/>
    <property type="match status" value="1"/>
</dbReference>
<dbReference type="InterPro" id="IPR005481">
    <property type="entry name" value="BC-like_N"/>
</dbReference>
<dbReference type="InterPro" id="IPR015421">
    <property type="entry name" value="PyrdxlP-dep_Trfase_major"/>
</dbReference>
<dbReference type="Gene3D" id="3.10.20.90">
    <property type="entry name" value="Phosphatidylinositol 3-kinase Catalytic Subunit, Chain A, domain 1"/>
    <property type="match status" value="2"/>
</dbReference>
<feature type="domain" description="Ras-associating" evidence="9">
    <location>
        <begin position="979"/>
        <end position="1073"/>
    </location>
</feature>
<dbReference type="InterPro" id="IPR008984">
    <property type="entry name" value="SMAD_FHA_dom_sf"/>
</dbReference>
<accession>A0ABN7RRW4</accession>
<dbReference type="SUPFAM" id="SSF51230">
    <property type="entry name" value="Single hybrid motif"/>
    <property type="match status" value="1"/>
</dbReference>
<dbReference type="CDD" id="cd15471">
    <property type="entry name" value="Myo5p-like_CBD_afadin"/>
    <property type="match status" value="1"/>
</dbReference>
<keyword evidence="6" id="KW-0092">Biotin</keyword>
<dbReference type="Pfam" id="PF00266">
    <property type="entry name" value="Aminotran_5"/>
    <property type="match status" value="1"/>
</dbReference>
<dbReference type="SMART" id="SM01132">
    <property type="entry name" value="DIL"/>
    <property type="match status" value="1"/>
</dbReference>